<evidence type="ECO:0000256" key="5">
    <source>
        <dbReference type="ARBA" id="ARBA00004676"/>
    </source>
</evidence>
<dbReference type="NCBIfam" id="TIGR01203">
    <property type="entry name" value="HGPRTase"/>
    <property type="match status" value="1"/>
</dbReference>
<organism evidence="18 19">
    <name type="scientific">Loigolactobacillus bifermentans DSM 20003</name>
    <dbReference type="NCBI Taxonomy" id="1423726"/>
    <lineage>
        <taxon>Bacteria</taxon>
        <taxon>Bacillati</taxon>
        <taxon>Bacillota</taxon>
        <taxon>Bacilli</taxon>
        <taxon>Lactobacillales</taxon>
        <taxon>Lactobacillaceae</taxon>
        <taxon>Loigolactobacillus</taxon>
    </lineage>
</organism>
<comment type="caution">
    <text evidence="18">The sequence shown here is derived from an EMBL/GenBank/DDBJ whole genome shotgun (WGS) entry which is preliminary data.</text>
</comment>
<evidence type="ECO:0000256" key="10">
    <source>
        <dbReference type="ARBA" id="ARBA00022723"/>
    </source>
</evidence>
<evidence type="ECO:0000256" key="11">
    <source>
        <dbReference type="ARBA" id="ARBA00022726"/>
    </source>
</evidence>
<comment type="catalytic activity">
    <reaction evidence="15">
        <text>IMP + diphosphate = hypoxanthine + 5-phospho-alpha-D-ribose 1-diphosphate</text>
        <dbReference type="Rhea" id="RHEA:17973"/>
        <dbReference type="ChEBI" id="CHEBI:17368"/>
        <dbReference type="ChEBI" id="CHEBI:33019"/>
        <dbReference type="ChEBI" id="CHEBI:58017"/>
        <dbReference type="ChEBI" id="CHEBI:58053"/>
        <dbReference type="EC" id="2.4.2.8"/>
    </reaction>
    <physiologicalReaction direction="right-to-left" evidence="15">
        <dbReference type="Rhea" id="RHEA:17975"/>
    </physiologicalReaction>
</comment>
<dbReference type="Pfam" id="PF00156">
    <property type="entry name" value="Pribosyltran"/>
    <property type="match status" value="1"/>
</dbReference>
<keyword evidence="8 16" id="KW-0328">Glycosyltransferase</keyword>
<dbReference type="InterPro" id="IPR050408">
    <property type="entry name" value="HGPRT"/>
</dbReference>
<comment type="cofactor">
    <cofactor evidence="1 16">
        <name>Mg(2+)</name>
        <dbReference type="ChEBI" id="CHEBI:18420"/>
    </cofactor>
</comment>
<dbReference type="GO" id="GO:0032264">
    <property type="term" value="P:IMP salvage"/>
    <property type="evidence" value="ECO:0007669"/>
    <property type="project" value="UniProtKB-UniPathway"/>
</dbReference>
<dbReference type="GO" id="GO:0005829">
    <property type="term" value="C:cytosol"/>
    <property type="evidence" value="ECO:0007669"/>
    <property type="project" value="TreeGrafter"/>
</dbReference>
<evidence type="ECO:0000256" key="13">
    <source>
        <dbReference type="ARBA" id="ARBA00022842"/>
    </source>
</evidence>
<dbReference type="InterPro" id="IPR029057">
    <property type="entry name" value="PRTase-like"/>
</dbReference>
<dbReference type="FunFam" id="3.40.50.2020:FF:000006">
    <property type="entry name" value="Hypoxanthine phosphoribosyltransferase"/>
    <property type="match status" value="1"/>
</dbReference>
<evidence type="ECO:0000256" key="8">
    <source>
        <dbReference type="ARBA" id="ARBA00022676"/>
    </source>
</evidence>
<dbReference type="AlphaFoldDB" id="A0A0R1H312"/>
<reference evidence="18 19" key="1">
    <citation type="journal article" date="2015" name="Genome Announc.">
        <title>Expanding the biotechnology potential of lactobacilli through comparative genomics of 213 strains and associated genera.</title>
        <authorList>
            <person name="Sun Z."/>
            <person name="Harris H.M."/>
            <person name="McCann A."/>
            <person name="Guo C."/>
            <person name="Argimon S."/>
            <person name="Zhang W."/>
            <person name="Yang X."/>
            <person name="Jeffery I.B."/>
            <person name="Cooney J.C."/>
            <person name="Kagawa T.F."/>
            <person name="Liu W."/>
            <person name="Song Y."/>
            <person name="Salvetti E."/>
            <person name="Wrobel A."/>
            <person name="Rasinkangas P."/>
            <person name="Parkhill J."/>
            <person name="Rea M.C."/>
            <person name="O'Sullivan O."/>
            <person name="Ritari J."/>
            <person name="Douillard F.P."/>
            <person name="Paul Ross R."/>
            <person name="Yang R."/>
            <person name="Briner A.E."/>
            <person name="Felis G.E."/>
            <person name="de Vos W.M."/>
            <person name="Barrangou R."/>
            <person name="Klaenhammer T.R."/>
            <person name="Caufield P.W."/>
            <person name="Cui Y."/>
            <person name="Zhang H."/>
            <person name="O'Toole P.W."/>
        </authorList>
    </citation>
    <scope>NUCLEOTIDE SEQUENCE [LARGE SCALE GENOMIC DNA]</scope>
    <source>
        <strain evidence="18 19">DSM 20003</strain>
    </source>
</reference>
<dbReference type="GO" id="GO:0006178">
    <property type="term" value="P:guanine salvage"/>
    <property type="evidence" value="ECO:0007669"/>
    <property type="project" value="TreeGrafter"/>
</dbReference>
<name>A0A0R1H312_9LACO</name>
<keyword evidence="9 16" id="KW-0808">Transferase</keyword>
<feature type="domain" description="Phosphoribosyltransferase" evidence="17">
    <location>
        <begin position="17"/>
        <end position="167"/>
    </location>
</feature>
<keyword evidence="10 16" id="KW-0479">Metal-binding</keyword>
<evidence type="ECO:0000313" key="18">
    <source>
        <dbReference type="EMBL" id="KRK40923.1"/>
    </source>
</evidence>
<accession>A0A0R1H312</accession>
<protein>
    <recommendedName>
        <fullName evidence="16">Hypoxanthine phosphoribosyltransferase</fullName>
        <ecNumber evidence="16">2.4.2.8</ecNumber>
    </recommendedName>
</protein>
<evidence type="ECO:0000256" key="14">
    <source>
        <dbReference type="ARBA" id="ARBA00048811"/>
    </source>
</evidence>
<dbReference type="GO" id="GO:0032263">
    <property type="term" value="P:GMP salvage"/>
    <property type="evidence" value="ECO:0007669"/>
    <property type="project" value="UniProtKB-UniPathway"/>
</dbReference>
<dbReference type="PANTHER" id="PTHR43340:SF1">
    <property type="entry name" value="HYPOXANTHINE PHOSPHORIBOSYLTRANSFERASE"/>
    <property type="match status" value="1"/>
</dbReference>
<dbReference type="GO" id="GO:0006166">
    <property type="term" value="P:purine ribonucleoside salvage"/>
    <property type="evidence" value="ECO:0007669"/>
    <property type="project" value="UniProtKB-KW"/>
</dbReference>
<evidence type="ECO:0000256" key="4">
    <source>
        <dbReference type="ARBA" id="ARBA00004669"/>
    </source>
</evidence>
<evidence type="ECO:0000256" key="12">
    <source>
        <dbReference type="ARBA" id="ARBA00022741"/>
    </source>
</evidence>
<evidence type="ECO:0000256" key="3">
    <source>
        <dbReference type="ARBA" id="ARBA00004496"/>
    </source>
</evidence>
<sequence>MLKELRAMMHQDIESILYDQAAIQQVTAKLGKQVTADYQGKNPLVICVLKGAVLFMADLVRQIDTHLEMDFMDVSSYGNSTVSSGEVKIVKDVNTQIAGRDVLIVEDIVDTGRTLHYLVDLFKYRQAKSVKICTLLDKPATRVVPVQVDYAGFKVPDAFLVGYGLDYAERYRNLPYIGILKSAVYQLKQ</sequence>
<evidence type="ECO:0000256" key="1">
    <source>
        <dbReference type="ARBA" id="ARBA00001946"/>
    </source>
</evidence>
<dbReference type="Proteomes" id="UP000051461">
    <property type="component" value="Unassembled WGS sequence"/>
</dbReference>
<comment type="catalytic activity">
    <reaction evidence="14">
        <text>GMP + diphosphate = guanine + 5-phospho-alpha-D-ribose 1-diphosphate</text>
        <dbReference type="Rhea" id="RHEA:25424"/>
        <dbReference type="ChEBI" id="CHEBI:16235"/>
        <dbReference type="ChEBI" id="CHEBI:33019"/>
        <dbReference type="ChEBI" id="CHEBI:58017"/>
        <dbReference type="ChEBI" id="CHEBI:58115"/>
        <dbReference type="EC" id="2.4.2.8"/>
    </reaction>
    <physiologicalReaction direction="right-to-left" evidence="14">
        <dbReference type="Rhea" id="RHEA:25426"/>
    </physiologicalReaction>
</comment>
<dbReference type="InterPro" id="IPR005904">
    <property type="entry name" value="Hxn_phspho_trans"/>
</dbReference>
<dbReference type="GO" id="GO:0052657">
    <property type="term" value="F:guanine phosphoribosyltransferase activity"/>
    <property type="evidence" value="ECO:0007669"/>
    <property type="project" value="UniProtKB-ARBA"/>
</dbReference>
<evidence type="ECO:0000256" key="15">
    <source>
        <dbReference type="ARBA" id="ARBA00049402"/>
    </source>
</evidence>
<dbReference type="GO" id="GO:0046100">
    <property type="term" value="P:hypoxanthine metabolic process"/>
    <property type="evidence" value="ECO:0007669"/>
    <property type="project" value="TreeGrafter"/>
</dbReference>
<keyword evidence="7 16" id="KW-0963">Cytoplasm</keyword>
<keyword evidence="19" id="KW-1185">Reference proteome</keyword>
<comment type="pathway">
    <text evidence="5">Purine metabolism; GMP biosynthesis via salvage pathway; GMP from guanine: step 1/1.</text>
</comment>
<keyword evidence="13 16" id="KW-0460">Magnesium</keyword>
<dbReference type="UniPathway" id="UPA00591">
    <property type="reaction ID" value="UER00648"/>
</dbReference>
<dbReference type="InterPro" id="IPR000836">
    <property type="entry name" value="PRTase_dom"/>
</dbReference>
<comment type="similarity">
    <text evidence="6 16">Belongs to the purine/pyrimidine phosphoribosyltransferase family.</text>
</comment>
<dbReference type="UniPathway" id="UPA00909">
    <property type="reaction ID" value="UER00887"/>
</dbReference>
<gene>
    <name evidence="18" type="ORF">FC07_GL002324</name>
</gene>
<dbReference type="GO" id="GO:0004422">
    <property type="term" value="F:hypoxanthine phosphoribosyltransferase activity"/>
    <property type="evidence" value="ECO:0007669"/>
    <property type="project" value="InterPro"/>
</dbReference>
<evidence type="ECO:0000256" key="7">
    <source>
        <dbReference type="ARBA" id="ARBA00022490"/>
    </source>
</evidence>
<dbReference type="STRING" id="1423726.FC07_GL002324"/>
<dbReference type="EMBL" id="AZDA01000002">
    <property type="protein sequence ID" value="KRK40923.1"/>
    <property type="molecule type" value="Genomic_DNA"/>
</dbReference>
<keyword evidence="11 16" id="KW-0660">Purine salvage</keyword>
<evidence type="ECO:0000256" key="6">
    <source>
        <dbReference type="ARBA" id="ARBA00008391"/>
    </source>
</evidence>
<dbReference type="CDD" id="cd06223">
    <property type="entry name" value="PRTases_typeI"/>
    <property type="match status" value="1"/>
</dbReference>
<evidence type="ECO:0000256" key="2">
    <source>
        <dbReference type="ARBA" id="ARBA00002049"/>
    </source>
</evidence>
<proteinExistence type="inferred from homology"/>
<dbReference type="PATRIC" id="fig|1423726.3.peg.2412"/>
<evidence type="ECO:0000256" key="9">
    <source>
        <dbReference type="ARBA" id="ARBA00022679"/>
    </source>
</evidence>
<comment type="pathway">
    <text evidence="4 16">Purine metabolism; IMP biosynthesis via salvage pathway; IMP from hypoxanthine: step 1/1.</text>
</comment>
<comment type="subcellular location">
    <subcellularLocation>
        <location evidence="3 16">Cytoplasm</location>
    </subcellularLocation>
</comment>
<evidence type="ECO:0000313" key="19">
    <source>
        <dbReference type="Proteomes" id="UP000051461"/>
    </source>
</evidence>
<dbReference type="EC" id="2.4.2.8" evidence="16"/>
<dbReference type="GO" id="GO:0000287">
    <property type="term" value="F:magnesium ion binding"/>
    <property type="evidence" value="ECO:0007669"/>
    <property type="project" value="TreeGrafter"/>
</dbReference>
<comment type="function">
    <text evidence="2">Purine salvage pathway enzyme that catalyzes the transfer of the ribosyl-5-phosphate group from 5-phospho-alpha-D-ribose 1-diphosphate (PRPP) to the N9 position of the 6-oxopurines hypoxanthine and guanine to form the corresponding ribonucleotides IMP (inosine 5'-monophosphate) and GMP (guanosine 5'-monophosphate), with the release of PPi.</text>
</comment>
<evidence type="ECO:0000259" key="17">
    <source>
        <dbReference type="Pfam" id="PF00156"/>
    </source>
</evidence>
<dbReference type="SUPFAM" id="SSF53271">
    <property type="entry name" value="PRTase-like"/>
    <property type="match status" value="1"/>
</dbReference>
<dbReference type="Gene3D" id="3.40.50.2020">
    <property type="match status" value="1"/>
</dbReference>
<dbReference type="PANTHER" id="PTHR43340">
    <property type="entry name" value="HYPOXANTHINE-GUANINE PHOSPHORIBOSYLTRANSFERASE"/>
    <property type="match status" value="1"/>
</dbReference>
<evidence type="ECO:0000256" key="16">
    <source>
        <dbReference type="RuleBase" id="RU364099"/>
    </source>
</evidence>
<dbReference type="GO" id="GO:0000166">
    <property type="term" value="F:nucleotide binding"/>
    <property type="evidence" value="ECO:0007669"/>
    <property type="project" value="UniProtKB-KW"/>
</dbReference>
<keyword evidence="12 16" id="KW-0547">Nucleotide-binding</keyword>